<evidence type="ECO:0000256" key="5">
    <source>
        <dbReference type="SAM" id="Phobius"/>
    </source>
</evidence>
<name>A0AAJ1U728_9RHOB</name>
<evidence type="ECO:0000313" key="7">
    <source>
        <dbReference type="EMBL" id="MDQ2092850.1"/>
    </source>
</evidence>
<feature type="transmembrane region" description="Helical" evidence="5">
    <location>
        <begin position="56"/>
        <end position="78"/>
    </location>
</feature>
<keyword evidence="4 5" id="KW-0472">Membrane</keyword>
<feature type="transmembrane region" description="Helical" evidence="5">
    <location>
        <begin position="236"/>
        <end position="256"/>
    </location>
</feature>
<evidence type="ECO:0000313" key="8">
    <source>
        <dbReference type="Proteomes" id="UP001227162"/>
    </source>
</evidence>
<feature type="transmembrane region" description="Helical" evidence="5">
    <location>
        <begin position="22"/>
        <end position="44"/>
    </location>
</feature>
<feature type="transmembrane region" description="Helical" evidence="5">
    <location>
        <begin position="117"/>
        <end position="136"/>
    </location>
</feature>
<dbReference type="InterPro" id="IPR037185">
    <property type="entry name" value="EmrE-like"/>
</dbReference>
<sequence length="295" mass="31141">MFTLAAIWGGIFPAGKILLREIGPVTIVAWRTFGAALLLWAVVGAGRMHVPRSARVWIGFAVMGLINNVLPFSLIFWGQQHIEAGLASILNASTAIFGVLAAAIFLADERLTQRKSVGVALGFAGVATAMGVEHLTDFSIRSVAQIALIGATICYALAGVWARKMLHDVKPMVSAAGMLTFSALFSIPGAWWLEGAPRLDLSPLSVGLLVYASLLGTGVAFMLYYKVLALAGSGNLLLVTLLVSPFAIVISAVFLGERLAPNAFAGFALLALGLVILDGRLLKRLPAKRMDRGTG</sequence>
<proteinExistence type="predicted"/>
<feature type="domain" description="EamA" evidence="6">
    <location>
        <begin position="2"/>
        <end position="128"/>
    </location>
</feature>
<dbReference type="RefSeq" id="WP_317624464.1">
    <property type="nucleotide sequence ID" value="NZ_JANFFA010000001.1"/>
</dbReference>
<dbReference type="PANTHER" id="PTHR32322:SF9">
    <property type="entry name" value="AMINO-ACID METABOLITE EFFLUX PUMP-RELATED"/>
    <property type="match status" value="1"/>
</dbReference>
<dbReference type="GO" id="GO:0016020">
    <property type="term" value="C:membrane"/>
    <property type="evidence" value="ECO:0007669"/>
    <property type="project" value="UniProtKB-SubCell"/>
</dbReference>
<organism evidence="7 8">
    <name type="scientific">Rhodalgimonas zhirmunskyi</name>
    <dbReference type="NCBI Taxonomy" id="2964767"/>
    <lineage>
        <taxon>Bacteria</taxon>
        <taxon>Pseudomonadati</taxon>
        <taxon>Pseudomonadota</taxon>
        <taxon>Alphaproteobacteria</taxon>
        <taxon>Rhodobacterales</taxon>
        <taxon>Roseobacteraceae</taxon>
        <taxon>Rhodalgimonas</taxon>
    </lineage>
</organism>
<keyword evidence="2 5" id="KW-0812">Transmembrane</keyword>
<evidence type="ECO:0000259" key="6">
    <source>
        <dbReference type="Pfam" id="PF00892"/>
    </source>
</evidence>
<evidence type="ECO:0000256" key="4">
    <source>
        <dbReference type="ARBA" id="ARBA00023136"/>
    </source>
</evidence>
<dbReference type="PANTHER" id="PTHR32322">
    <property type="entry name" value="INNER MEMBRANE TRANSPORTER"/>
    <property type="match status" value="1"/>
</dbReference>
<dbReference type="AlphaFoldDB" id="A0AAJ1U728"/>
<dbReference type="InterPro" id="IPR050638">
    <property type="entry name" value="AA-Vitamin_Transporters"/>
</dbReference>
<gene>
    <name evidence="7" type="ORF">NOI20_01860</name>
</gene>
<evidence type="ECO:0000256" key="2">
    <source>
        <dbReference type="ARBA" id="ARBA00022692"/>
    </source>
</evidence>
<keyword evidence="8" id="KW-1185">Reference proteome</keyword>
<dbReference type="EMBL" id="JANFFA010000001">
    <property type="protein sequence ID" value="MDQ2092850.1"/>
    <property type="molecule type" value="Genomic_DNA"/>
</dbReference>
<feature type="transmembrane region" description="Helical" evidence="5">
    <location>
        <begin position="262"/>
        <end position="282"/>
    </location>
</feature>
<keyword evidence="3 5" id="KW-1133">Transmembrane helix</keyword>
<protein>
    <submittedName>
        <fullName evidence="7">DMT family transporter</fullName>
    </submittedName>
</protein>
<comment type="subcellular location">
    <subcellularLocation>
        <location evidence="1">Membrane</location>
        <topology evidence="1">Multi-pass membrane protein</topology>
    </subcellularLocation>
</comment>
<reference evidence="7" key="2">
    <citation type="submission" date="2023-04" db="EMBL/GenBank/DDBJ databases">
        <title>'Rhodoalgimonas zhirmunskyi' gen. nov., isolated from a red alga.</title>
        <authorList>
            <person name="Nedashkovskaya O.I."/>
            <person name="Otstavnykh N.Y."/>
            <person name="Bystritskaya E.P."/>
            <person name="Balabanova L.A."/>
            <person name="Isaeva M.P."/>
        </authorList>
    </citation>
    <scope>NUCLEOTIDE SEQUENCE</scope>
    <source>
        <strain evidence="7">10Alg 79</strain>
    </source>
</reference>
<feature type="transmembrane region" description="Helical" evidence="5">
    <location>
        <begin position="173"/>
        <end position="192"/>
    </location>
</feature>
<feature type="transmembrane region" description="Helical" evidence="5">
    <location>
        <begin position="204"/>
        <end position="224"/>
    </location>
</feature>
<dbReference type="Pfam" id="PF00892">
    <property type="entry name" value="EamA"/>
    <property type="match status" value="2"/>
</dbReference>
<accession>A0AAJ1U728</accession>
<dbReference type="InterPro" id="IPR000620">
    <property type="entry name" value="EamA_dom"/>
</dbReference>
<feature type="transmembrane region" description="Helical" evidence="5">
    <location>
        <begin position="142"/>
        <end position="161"/>
    </location>
</feature>
<dbReference type="SUPFAM" id="SSF103481">
    <property type="entry name" value="Multidrug resistance efflux transporter EmrE"/>
    <property type="match status" value="2"/>
</dbReference>
<feature type="transmembrane region" description="Helical" evidence="5">
    <location>
        <begin position="84"/>
        <end position="105"/>
    </location>
</feature>
<reference evidence="7" key="1">
    <citation type="submission" date="2022-07" db="EMBL/GenBank/DDBJ databases">
        <authorList>
            <person name="Otstavnykh N."/>
            <person name="Isaeva M."/>
            <person name="Bystritskaya E."/>
        </authorList>
    </citation>
    <scope>NUCLEOTIDE SEQUENCE</scope>
    <source>
        <strain evidence="7">10Alg 79</strain>
    </source>
</reference>
<evidence type="ECO:0000256" key="3">
    <source>
        <dbReference type="ARBA" id="ARBA00022989"/>
    </source>
</evidence>
<dbReference type="Proteomes" id="UP001227162">
    <property type="component" value="Unassembled WGS sequence"/>
</dbReference>
<comment type="caution">
    <text evidence="7">The sequence shown here is derived from an EMBL/GenBank/DDBJ whole genome shotgun (WGS) entry which is preliminary data.</text>
</comment>
<evidence type="ECO:0000256" key="1">
    <source>
        <dbReference type="ARBA" id="ARBA00004141"/>
    </source>
</evidence>
<feature type="domain" description="EamA" evidence="6">
    <location>
        <begin position="146"/>
        <end position="276"/>
    </location>
</feature>